<dbReference type="EMBL" id="AHOR02000080">
    <property type="protein sequence ID" value="EMF79530.1"/>
    <property type="molecule type" value="Genomic_DNA"/>
</dbReference>
<evidence type="ECO:0000313" key="2">
    <source>
        <dbReference type="Proteomes" id="UP000011770"/>
    </source>
</evidence>
<evidence type="ECO:0000313" key="1">
    <source>
        <dbReference type="EMBL" id="EMF79530.1"/>
    </source>
</evidence>
<protein>
    <submittedName>
        <fullName evidence="1">Uncharacterized protein</fullName>
    </submittedName>
</protein>
<dbReference type="GO" id="GO:0006094">
    <property type="term" value="P:gluconeogenesis"/>
    <property type="evidence" value="ECO:0007669"/>
    <property type="project" value="InterPro"/>
</dbReference>
<dbReference type="Gene3D" id="3.40.449.10">
    <property type="entry name" value="Phosphoenolpyruvate Carboxykinase, domain 1"/>
    <property type="match status" value="1"/>
</dbReference>
<organism evidence="1 2">
    <name type="scientific">Leptospira weilii serovar Topaz str. LT2116</name>
    <dbReference type="NCBI Taxonomy" id="1088540"/>
    <lineage>
        <taxon>Bacteria</taxon>
        <taxon>Pseudomonadati</taxon>
        <taxon>Spirochaetota</taxon>
        <taxon>Spirochaetia</taxon>
        <taxon>Leptospirales</taxon>
        <taxon>Leptospiraceae</taxon>
        <taxon>Leptospira</taxon>
    </lineage>
</organism>
<dbReference type="InterPro" id="IPR008210">
    <property type="entry name" value="PEP_carboxykinase_N"/>
</dbReference>
<sequence>MQAQTTQVKGLKELGLEPSEIFYNLSYDEIYEHEKKTGRP</sequence>
<reference evidence="1 2" key="1">
    <citation type="submission" date="2013-01" db="EMBL/GenBank/DDBJ databases">
        <authorList>
            <person name="Harkins D.M."/>
            <person name="Durkin A.S."/>
            <person name="Brinkac L.M."/>
            <person name="Haft D.H."/>
            <person name="Selengut J.D."/>
            <person name="Sanka R."/>
            <person name="DePew J."/>
            <person name="Purushe J."/>
            <person name="Tulsiani S.M."/>
            <person name="Graham G.C."/>
            <person name="Burns M.-A."/>
            <person name="Dohnt M.F."/>
            <person name="Smythe L.D."/>
            <person name="McKay D.B."/>
            <person name="Craig S.B."/>
            <person name="Vinetz J.M."/>
            <person name="Sutton G.G."/>
            <person name="Nierman W.C."/>
            <person name="Fouts D.E."/>
        </authorList>
    </citation>
    <scope>NUCLEOTIDE SEQUENCE [LARGE SCALE GENOMIC DNA]</scope>
    <source>
        <strain evidence="1 2">LT2116</strain>
    </source>
</reference>
<comment type="caution">
    <text evidence="1">The sequence shown here is derived from an EMBL/GenBank/DDBJ whole genome shotgun (WGS) entry which is preliminary data.</text>
</comment>
<gene>
    <name evidence="1" type="ORF">LEP1GSC188_0612</name>
</gene>
<name>M3GSN4_9LEPT</name>
<dbReference type="GO" id="GO:0017076">
    <property type="term" value="F:purine nucleotide binding"/>
    <property type="evidence" value="ECO:0007669"/>
    <property type="project" value="InterPro"/>
</dbReference>
<dbReference type="AlphaFoldDB" id="M3GSN4"/>
<accession>M3GSN4</accession>
<dbReference type="Proteomes" id="UP000011770">
    <property type="component" value="Unassembled WGS sequence"/>
</dbReference>
<proteinExistence type="predicted"/>
<dbReference type="GO" id="GO:0004611">
    <property type="term" value="F:phosphoenolpyruvate carboxykinase activity"/>
    <property type="evidence" value="ECO:0007669"/>
    <property type="project" value="InterPro"/>
</dbReference>